<accession>A0AAN8FW26</accession>
<feature type="domain" description="DUF1758" evidence="2">
    <location>
        <begin position="623"/>
        <end position="773"/>
    </location>
</feature>
<keyword evidence="4" id="KW-1185">Reference proteome</keyword>
<sequence length="1060" mass="120226">MSGIIRQQIGIAKRQIIAALQEEERERIDIRQIPQLSDDDLLNEYERHTSAHDSIYRAYSRLDRLWKQWQLLIIANPEEDTLLQKYINKYGDFQEILENAVSVLQKLDKERPVIEEELTKRQLPFEPYEESDTDSQRSTEPATSHRLHKSTTHQSSSPAATANIHYSTAIPHCDTTPLPRIPSNVATSSPVQQSSLSFVDASILSKLDLPMFDGNLLEFPEYWARFSTLVGNKSQLDGATKLSLLKSTLRGRALQTIQGLSVTAANYPVAVEILKNHFDDQVTIRHILYTRLASLPPCDKDGRNLFALYSQMYALVRQFTTYEDDSKEYALGAILLNKLPRYIRSRIYDQSGNHENLVPTELLQILTKIVRKESTLEEMEDRSLYPENGHMYAALHHQAKASSFPRRTSSLQNSMNREATKTCSFCGSNNHNASSCLTYRTIKERLKIIKTKRLCYNCLSSRHATKECTSQRSCVHCSRRHHSSICQIKSPPNQPNQRPRFRQFRPSLHTSGFPPPSPHGITSTHSQPSRPTNRSYMTIEDGNQSILPTTQDSSSPPFMNPKPTHPQPPSQPPDRYTESRNKKEQYGQNAATKTPSSAYAIDVIASSKATGKGVLMCTSVTLFNPEDPSQQLQTTAFFDSGASISMINRDIAKNLNLNMEEEQPLSLRTFGKEGVQTYPSSKATVGLLLENYDKFILNVQTLPFLTEPMHMELLVQQQCKDVRSRSITTQPGMVIGNDYFWELVLSSNFYVKSLPNGYNLIHTRVGNIITGKPLQSHQCVMALTIADELEHPLQHQKLEELVEKFWSLESAGIVDDISQSDDNKCLQEFNDTIYFNEEEGRYMVQLPFKEDISDLSDNFDMAISRLKSTVNVLSRHSGLLERYHGIIMEQLEKGIIEEVDHNDNPILCHYLPHHGVISESSKTTKLRCVYDGSAKIKGKRSLNDVLHRGPVLLPEIPGILLRIRCMKILLIGDIEKAFLMVGLDKESRNFTRFLWLQDPSQGVKEHNIVTSFYDPSYGLTAQNSFVIPKANGLMTSAILRMMTTAMLNQLSFHKNRDTAG</sequence>
<dbReference type="InterPro" id="IPR005312">
    <property type="entry name" value="DUF1759"/>
</dbReference>
<evidence type="ECO:0000313" key="3">
    <source>
        <dbReference type="EMBL" id="KAK5985335.1"/>
    </source>
</evidence>
<evidence type="ECO:0000313" key="4">
    <source>
        <dbReference type="Proteomes" id="UP001331761"/>
    </source>
</evidence>
<organism evidence="3 4">
    <name type="scientific">Trichostrongylus colubriformis</name>
    <name type="common">Black scour worm</name>
    <dbReference type="NCBI Taxonomy" id="6319"/>
    <lineage>
        <taxon>Eukaryota</taxon>
        <taxon>Metazoa</taxon>
        <taxon>Ecdysozoa</taxon>
        <taxon>Nematoda</taxon>
        <taxon>Chromadorea</taxon>
        <taxon>Rhabditida</taxon>
        <taxon>Rhabditina</taxon>
        <taxon>Rhabditomorpha</taxon>
        <taxon>Strongyloidea</taxon>
        <taxon>Trichostrongylidae</taxon>
        <taxon>Trichostrongylus</taxon>
    </lineage>
</organism>
<reference evidence="3 4" key="1">
    <citation type="submission" date="2019-10" db="EMBL/GenBank/DDBJ databases">
        <title>Assembly and Annotation for the nematode Trichostrongylus colubriformis.</title>
        <authorList>
            <person name="Martin J."/>
        </authorList>
    </citation>
    <scope>NUCLEOTIDE SEQUENCE [LARGE SCALE GENOMIC DNA]</scope>
    <source>
        <strain evidence="3">G859</strain>
        <tissue evidence="3">Whole worm</tissue>
    </source>
</reference>
<feature type="region of interest" description="Disordered" evidence="1">
    <location>
        <begin position="118"/>
        <end position="160"/>
    </location>
</feature>
<dbReference type="Pfam" id="PF03564">
    <property type="entry name" value="DUF1759"/>
    <property type="match status" value="1"/>
</dbReference>
<dbReference type="InterPro" id="IPR008737">
    <property type="entry name" value="DUF1758"/>
</dbReference>
<dbReference type="Pfam" id="PF05585">
    <property type="entry name" value="DUF1758"/>
    <property type="match status" value="1"/>
</dbReference>
<dbReference type="SUPFAM" id="SSF56672">
    <property type="entry name" value="DNA/RNA polymerases"/>
    <property type="match status" value="1"/>
</dbReference>
<dbReference type="AlphaFoldDB" id="A0AAN8FW26"/>
<evidence type="ECO:0000259" key="2">
    <source>
        <dbReference type="Pfam" id="PF05585"/>
    </source>
</evidence>
<gene>
    <name evidence="3" type="ORF">GCK32_021813</name>
</gene>
<feature type="region of interest" description="Disordered" evidence="1">
    <location>
        <begin position="486"/>
        <end position="594"/>
    </location>
</feature>
<feature type="compositionally biased region" description="Polar residues" evidence="1">
    <location>
        <begin position="520"/>
        <end position="557"/>
    </location>
</feature>
<evidence type="ECO:0000256" key="1">
    <source>
        <dbReference type="SAM" id="MobiDB-lite"/>
    </source>
</evidence>
<proteinExistence type="predicted"/>
<feature type="compositionally biased region" description="Pro residues" evidence="1">
    <location>
        <begin position="558"/>
        <end position="572"/>
    </location>
</feature>
<dbReference type="InterPro" id="IPR043502">
    <property type="entry name" value="DNA/RNA_pol_sf"/>
</dbReference>
<dbReference type="PANTHER" id="PTHR47331">
    <property type="entry name" value="PHD-TYPE DOMAIN-CONTAINING PROTEIN"/>
    <property type="match status" value="1"/>
</dbReference>
<protein>
    <recommendedName>
        <fullName evidence="2">DUF1758 domain-containing protein</fullName>
    </recommendedName>
</protein>
<feature type="compositionally biased region" description="Basic and acidic residues" evidence="1">
    <location>
        <begin position="575"/>
        <end position="585"/>
    </location>
</feature>
<dbReference type="Proteomes" id="UP001331761">
    <property type="component" value="Unassembled WGS sequence"/>
</dbReference>
<name>A0AAN8FW26_TRICO</name>
<dbReference type="PANTHER" id="PTHR47331:SF1">
    <property type="entry name" value="GAG-LIKE PROTEIN"/>
    <property type="match status" value="1"/>
</dbReference>
<comment type="caution">
    <text evidence="3">The sequence shown here is derived from an EMBL/GenBank/DDBJ whole genome shotgun (WGS) entry which is preliminary data.</text>
</comment>
<dbReference type="EMBL" id="WIXE01001859">
    <property type="protein sequence ID" value="KAK5985335.1"/>
    <property type="molecule type" value="Genomic_DNA"/>
</dbReference>